<evidence type="ECO:0000256" key="2">
    <source>
        <dbReference type="SAM" id="SignalP"/>
    </source>
</evidence>
<feature type="region of interest" description="Disordered" evidence="1">
    <location>
        <begin position="255"/>
        <end position="290"/>
    </location>
</feature>
<dbReference type="AlphaFoldDB" id="A0A6A5U9Z5"/>
<evidence type="ECO:0000256" key="1">
    <source>
        <dbReference type="SAM" id="MobiDB-lite"/>
    </source>
</evidence>
<feature type="chain" id="PRO_5025512211" evidence="2">
    <location>
        <begin position="23"/>
        <end position="290"/>
    </location>
</feature>
<feature type="signal peptide" evidence="2">
    <location>
        <begin position="1"/>
        <end position="22"/>
    </location>
</feature>
<proteinExistence type="predicted"/>
<protein>
    <submittedName>
        <fullName evidence="3">Uncharacterized protein</fullName>
    </submittedName>
</protein>
<feature type="compositionally biased region" description="Low complexity" evidence="1">
    <location>
        <begin position="27"/>
        <end position="59"/>
    </location>
</feature>
<reference evidence="3" key="1">
    <citation type="journal article" date="2020" name="Stud. Mycol.">
        <title>101 Dothideomycetes genomes: a test case for predicting lifestyles and emergence of pathogens.</title>
        <authorList>
            <person name="Haridas S."/>
            <person name="Albert R."/>
            <person name="Binder M."/>
            <person name="Bloem J."/>
            <person name="Labutti K."/>
            <person name="Salamov A."/>
            <person name="Andreopoulos B."/>
            <person name="Baker S."/>
            <person name="Barry K."/>
            <person name="Bills G."/>
            <person name="Bluhm B."/>
            <person name="Cannon C."/>
            <person name="Castanera R."/>
            <person name="Culley D."/>
            <person name="Daum C."/>
            <person name="Ezra D."/>
            <person name="Gonzalez J."/>
            <person name="Henrissat B."/>
            <person name="Kuo A."/>
            <person name="Liang C."/>
            <person name="Lipzen A."/>
            <person name="Lutzoni F."/>
            <person name="Magnuson J."/>
            <person name="Mondo S."/>
            <person name="Nolan M."/>
            <person name="Ohm R."/>
            <person name="Pangilinan J."/>
            <person name="Park H.-J."/>
            <person name="Ramirez L."/>
            <person name="Alfaro M."/>
            <person name="Sun H."/>
            <person name="Tritt A."/>
            <person name="Yoshinaga Y."/>
            <person name="Zwiers L.-H."/>
            <person name="Turgeon B."/>
            <person name="Goodwin S."/>
            <person name="Spatafora J."/>
            <person name="Crous P."/>
            <person name="Grigoriev I."/>
        </authorList>
    </citation>
    <scope>NUCLEOTIDE SEQUENCE</scope>
    <source>
        <strain evidence="3">CBS 675.92</strain>
    </source>
</reference>
<evidence type="ECO:0000313" key="3">
    <source>
        <dbReference type="EMBL" id="KAF1960652.1"/>
    </source>
</evidence>
<gene>
    <name evidence="3" type="ORF">CC80DRAFT_488938</name>
</gene>
<dbReference type="EMBL" id="ML976982">
    <property type="protein sequence ID" value="KAF1960652.1"/>
    <property type="molecule type" value="Genomic_DNA"/>
</dbReference>
<dbReference type="Proteomes" id="UP000800035">
    <property type="component" value="Unassembled WGS sequence"/>
</dbReference>
<sequence>MLSLSSFRMLLCILAFVAPILAQTATSSATVPPTSSTTRPPATNGTTTRTTSSPDVATTSTPPDVYLNVPELHVGRIELTVEQLQADINLNAKVAGLVQVNAGVQVSVEKINITIADVDVNLELVVRLGHLVDIVERVFESLDLNPLLLGLINNVTSLIGDVIGAVDGLLGSITQGGKTLNFLIDNLGNIVQEVVGGATGALSTIVGNYQQNMTQVGGVKQLGNGLIQKTFSYDALSALVDIVFNAAGQVVQATVQKPSGGGGGKPTSSAASSTATPVTLPVSSAASTST</sequence>
<evidence type="ECO:0000313" key="4">
    <source>
        <dbReference type="Proteomes" id="UP000800035"/>
    </source>
</evidence>
<dbReference type="OrthoDB" id="5587021at2759"/>
<keyword evidence="4" id="KW-1185">Reference proteome</keyword>
<organism evidence="3 4">
    <name type="scientific">Byssothecium circinans</name>
    <dbReference type="NCBI Taxonomy" id="147558"/>
    <lineage>
        <taxon>Eukaryota</taxon>
        <taxon>Fungi</taxon>
        <taxon>Dikarya</taxon>
        <taxon>Ascomycota</taxon>
        <taxon>Pezizomycotina</taxon>
        <taxon>Dothideomycetes</taxon>
        <taxon>Pleosporomycetidae</taxon>
        <taxon>Pleosporales</taxon>
        <taxon>Massarineae</taxon>
        <taxon>Massarinaceae</taxon>
        <taxon>Byssothecium</taxon>
    </lineage>
</organism>
<feature type="compositionally biased region" description="Polar residues" evidence="1">
    <location>
        <begin position="281"/>
        <end position="290"/>
    </location>
</feature>
<feature type="compositionally biased region" description="Low complexity" evidence="1">
    <location>
        <begin position="266"/>
        <end position="277"/>
    </location>
</feature>
<name>A0A6A5U9Z5_9PLEO</name>
<accession>A0A6A5U9Z5</accession>
<feature type="region of interest" description="Disordered" evidence="1">
    <location>
        <begin position="27"/>
        <end position="62"/>
    </location>
</feature>
<keyword evidence="2" id="KW-0732">Signal</keyword>